<dbReference type="GO" id="GO:0005525">
    <property type="term" value="F:GTP binding"/>
    <property type="evidence" value="ECO:0007669"/>
    <property type="project" value="UniProtKB-KW"/>
</dbReference>
<dbReference type="PRINTS" id="PR00449">
    <property type="entry name" value="RASTRNSFRMNG"/>
</dbReference>
<evidence type="ECO:0000256" key="4">
    <source>
        <dbReference type="ARBA" id="ARBA00023288"/>
    </source>
</evidence>
<keyword evidence="4" id="KW-0449">Lipoprotein</keyword>
<dbReference type="PROSITE" id="PS51419">
    <property type="entry name" value="RAB"/>
    <property type="match status" value="1"/>
</dbReference>
<evidence type="ECO:0000256" key="1">
    <source>
        <dbReference type="ARBA" id="ARBA00006270"/>
    </source>
</evidence>
<dbReference type="AlphaFoldDB" id="A0A814UJE4"/>
<comment type="similarity">
    <text evidence="1">Belongs to the small GTPase superfamily. Rab family.</text>
</comment>
<dbReference type="EMBL" id="CAJNOJ010000134">
    <property type="protein sequence ID" value="CAF1176315.1"/>
    <property type="molecule type" value="Genomic_DNA"/>
</dbReference>
<reference evidence="6" key="1">
    <citation type="submission" date="2021-02" db="EMBL/GenBank/DDBJ databases">
        <authorList>
            <person name="Nowell W R."/>
        </authorList>
    </citation>
    <scope>NUCLEOTIDE SEQUENCE</scope>
</reference>
<dbReference type="SMART" id="SM00174">
    <property type="entry name" value="RHO"/>
    <property type="match status" value="1"/>
</dbReference>
<dbReference type="PANTHER" id="PTHR47980">
    <property type="entry name" value="LD44762P"/>
    <property type="match status" value="1"/>
</dbReference>
<dbReference type="GO" id="GO:0003924">
    <property type="term" value="F:GTPase activity"/>
    <property type="evidence" value="ECO:0007669"/>
    <property type="project" value="InterPro"/>
</dbReference>
<dbReference type="SUPFAM" id="SSF52540">
    <property type="entry name" value="P-loop containing nucleoside triphosphate hydrolases"/>
    <property type="match status" value="1"/>
</dbReference>
<protein>
    <submittedName>
        <fullName evidence="6">Uncharacterized protein</fullName>
    </submittedName>
</protein>
<keyword evidence="2" id="KW-0547">Nucleotide-binding</keyword>
<dbReference type="Proteomes" id="UP000663852">
    <property type="component" value="Unassembled WGS sequence"/>
</dbReference>
<dbReference type="PROSITE" id="PS51421">
    <property type="entry name" value="RAS"/>
    <property type="match status" value="1"/>
</dbReference>
<dbReference type="FunFam" id="3.40.50.300:FF:001447">
    <property type="entry name" value="Ras-related protein Rab-1B"/>
    <property type="match status" value="1"/>
</dbReference>
<sequence length="124" mass="14430">MIIDCKLEMPAMTPAGQERFFSIAKSYYRNASGIILFYDVTQANSFENINKWLRTIDEHLSDDVVKMLVGNKCDMVEQCCVSRELGESLARKHNIPFYETSAKFNININEIFFEMARIILQKNY</sequence>
<evidence type="ECO:0000256" key="3">
    <source>
        <dbReference type="ARBA" id="ARBA00023134"/>
    </source>
</evidence>
<evidence type="ECO:0000256" key="5">
    <source>
        <dbReference type="ARBA" id="ARBA00023289"/>
    </source>
</evidence>
<gene>
    <name evidence="6" type="ORF">EDS130_LOCUS23985</name>
</gene>
<accession>A0A814UJE4</accession>
<keyword evidence="5" id="KW-0636">Prenylation</keyword>
<dbReference type="SMART" id="SM00173">
    <property type="entry name" value="RAS"/>
    <property type="match status" value="1"/>
</dbReference>
<dbReference type="InterPro" id="IPR050305">
    <property type="entry name" value="Small_GTPase_Rab"/>
</dbReference>
<organism evidence="6 7">
    <name type="scientific">Adineta ricciae</name>
    <name type="common">Rotifer</name>
    <dbReference type="NCBI Taxonomy" id="249248"/>
    <lineage>
        <taxon>Eukaryota</taxon>
        <taxon>Metazoa</taxon>
        <taxon>Spiralia</taxon>
        <taxon>Gnathifera</taxon>
        <taxon>Rotifera</taxon>
        <taxon>Eurotatoria</taxon>
        <taxon>Bdelloidea</taxon>
        <taxon>Adinetida</taxon>
        <taxon>Adinetidae</taxon>
        <taxon>Adineta</taxon>
    </lineage>
</organism>
<name>A0A814UJE4_ADIRI</name>
<dbReference type="InterPro" id="IPR001806">
    <property type="entry name" value="Small_GTPase"/>
</dbReference>
<evidence type="ECO:0000313" key="6">
    <source>
        <dbReference type="EMBL" id="CAF1176315.1"/>
    </source>
</evidence>
<dbReference type="OrthoDB" id="9989112at2759"/>
<dbReference type="NCBIfam" id="TIGR00231">
    <property type="entry name" value="small_GTP"/>
    <property type="match status" value="1"/>
</dbReference>
<dbReference type="Pfam" id="PF00071">
    <property type="entry name" value="Ras"/>
    <property type="match status" value="1"/>
</dbReference>
<dbReference type="InterPro" id="IPR027417">
    <property type="entry name" value="P-loop_NTPase"/>
</dbReference>
<evidence type="ECO:0000313" key="7">
    <source>
        <dbReference type="Proteomes" id="UP000663852"/>
    </source>
</evidence>
<evidence type="ECO:0000256" key="2">
    <source>
        <dbReference type="ARBA" id="ARBA00022741"/>
    </source>
</evidence>
<keyword evidence="3" id="KW-0342">GTP-binding</keyword>
<dbReference type="Gene3D" id="3.40.50.300">
    <property type="entry name" value="P-loop containing nucleotide triphosphate hydrolases"/>
    <property type="match status" value="1"/>
</dbReference>
<comment type="caution">
    <text evidence="6">The sequence shown here is derived from an EMBL/GenBank/DDBJ whole genome shotgun (WGS) entry which is preliminary data.</text>
</comment>
<proteinExistence type="inferred from homology"/>
<dbReference type="SMART" id="SM00175">
    <property type="entry name" value="RAB"/>
    <property type="match status" value="1"/>
</dbReference>
<dbReference type="InterPro" id="IPR005225">
    <property type="entry name" value="Small_GTP-bd"/>
</dbReference>